<dbReference type="Proteomes" id="UP001567572">
    <property type="component" value="Unassembled WGS sequence"/>
</dbReference>
<reference evidence="2 3" key="1">
    <citation type="submission" date="2024-06" db="EMBL/GenBank/DDBJ databases">
        <title>Halorubrum miltondacostae sp. nov., a potential PHA producer isolated from an inland solar saltern in Rio Maior, Portugal.</title>
        <authorList>
            <person name="Albuquerque L."/>
            <person name="Viver T."/>
            <person name="Barroso C."/>
            <person name="Claudino R."/>
            <person name="Galvan M."/>
            <person name="Simoes G."/>
            <person name="Lobo Da Cunha A."/>
            <person name="Egas C."/>
        </authorList>
    </citation>
    <scope>NUCLEOTIDE SEQUENCE [LARGE SCALE GENOMIC DNA]</scope>
    <source>
        <strain evidence="2 3">RMP-11</strain>
    </source>
</reference>
<evidence type="ECO:0000313" key="2">
    <source>
        <dbReference type="EMBL" id="MEZ3165417.1"/>
    </source>
</evidence>
<gene>
    <name evidence="2" type="ORF">ABNG04_16385</name>
</gene>
<sequence length="77" mass="8911">MTDGEWSRREEVRRLAEEHTHEELEQLRRDIEAEIPGATEREASLLQYRKELVEDAIGEKGDSVENDTENEWGSGTP</sequence>
<feature type="region of interest" description="Disordered" evidence="1">
    <location>
        <begin position="55"/>
        <end position="77"/>
    </location>
</feature>
<comment type="caution">
    <text evidence="2">The sequence shown here is derived from an EMBL/GenBank/DDBJ whole genome shotgun (WGS) entry which is preliminary data.</text>
</comment>
<proteinExistence type="predicted"/>
<accession>A0ABD5M9C2</accession>
<name>A0ABD5M9C2_9EURY</name>
<dbReference type="EMBL" id="JBEDNY010000007">
    <property type="protein sequence ID" value="MEZ3165417.1"/>
    <property type="molecule type" value="Genomic_DNA"/>
</dbReference>
<dbReference type="AlphaFoldDB" id="A0ABD5M9C2"/>
<feature type="region of interest" description="Disordered" evidence="1">
    <location>
        <begin position="1"/>
        <end position="25"/>
    </location>
</feature>
<protein>
    <submittedName>
        <fullName evidence="2">Uncharacterized protein</fullName>
    </submittedName>
</protein>
<evidence type="ECO:0000313" key="3">
    <source>
        <dbReference type="Proteomes" id="UP001567572"/>
    </source>
</evidence>
<dbReference type="RefSeq" id="WP_371163439.1">
    <property type="nucleotide sequence ID" value="NZ_JBEDNY010000007.1"/>
</dbReference>
<organism evidence="2 3">
    <name type="scientific">Halorubrum miltondacostae</name>
    <dbReference type="NCBI Taxonomy" id="3076378"/>
    <lineage>
        <taxon>Archaea</taxon>
        <taxon>Methanobacteriati</taxon>
        <taxon>Methanobacteriota</taxon>
        <taxon>Stenosarchaea group</taxon>
        <taxon>Halobacteria</taxon>
        <taxon>Halobacteriales</taxon>
        <taxon>Haloferacaceae</taxon>
        <taxon>Halorubrum</taxon>
    </lineage>
</organism>
<evidence type="ECO:0000256" key="1">
    <source>
        <dbReference type="SAM" id="MobiDB-lite"/>
    </source>
</evidence>
<keyword evidence="3" id="KW-1185">Reference proteome</keyword>